<dbReference type="Gene3D" id="2.60.40.790">
    <property type="match status" value="1"/>
</dbReference>
<evidence type="ECO:0000256" key="1">
    <source>
        <dbReference type="ARBA" id="ARBA00011040"/>
    </source>
</evidence>
<dbReference type="EMBL" id="JASCIQ010000003">
    <property type="protein sequence ID" value="MDI3403064.1"/>
    <property type="molecule type" value="Genomic_DNA"/>
</dbReference>
<accession>A0ABT6S4Q2</accession>
<organism evidence="4 5">
    <name type="scientific">Streptomyces cavernicola</name>
    <dbReference type="NCBI Taxonomy" id="3043613"/>
    <lineage>
        <taxon>Bacteria</taxon>
        <taxon>Bacillati</taxon>
        <taxon>Actinomycetota</taxon>
        <taxon>Actinomycetes</taxon>
        <taxon>Kitasatosporales</taxon>
        <taxon>Streptomycetaceae</taxon>
        <taxon>Streptomyces</taxon>
    </lineage>
</organism>
<dbReference type="InterPro" id="IPR040612">
    <property type="entry name" value="ArsA_HSP20-like"/>
</dbReference>
<dbReference type="Pfam" id="PF02374">
    <property type="entry name" value="ArsA_ATPase"/>
    <property type="match status" value="1"/>
</dbReference>
<feature type="domain" description="ArsA/GET3 Anion-transporting ATPase-like" evidence="2">
    <location>
        <begin position="1"/>
        <end position="260"/>
    </location>
</feature>
<dbReference type="SUPFAM" id="SSF52540">
    <property type="entry name" value="P-loop containing nucleoside triphosphate hydrolases"/>
    <property type="match status" value="1"/>
</dbReference>
<dbReference type="Proteomes" id="UP001223978">
    <property type="component" value="Unassembled WGS sequence"/>
</dbReference>
<proteinExistence type="inferred from homology"/>
<evidence type="ECO:0000259" key="3">
    <source>
        <dbReference type="Pfam" id="PF17886"/>
    </source>
</evidence>
<reference evidence="4 5" key="1">
    <citation type="submission" date="2023-05" db="EMBL/GenBank/DDBJ databases">
        <title>Draft genome sequence of Streptomyces sp. B-S-A6 isolated from a cave soil in Thailand.</title>
        <authorList>
            <person name="Chamroensaksri N."/>
            <person name="Muangham S."/>
        </authorList>
    </citation>
    <scope>NUCLEOTIDE SEQUENCE [LARGE SCALE GENOMIC DNA]</scope>
    <source>
        <strain evidence="4 5">B-S-A6</strain>
    </source>
</reference>
<evidence type="ECO:0000313" key="4">
    <source>
        <dbReference type="EMBL" id="MDI3403064.1"/>
    </source>
</evidence>
<dbReference type="SUPFAM" id="SSF49764">
    <property type="entry name" value="HSP20-like chaperones"/>
    <property type="match status" value="1"/>
</dbReference>
<evidence type="ECO:0000313" key="5">
    <source>
        <dbReference type="Proteomes" id="UP001223978"/>
    </source>
</evidence>
<dbReference type="InterPro" id="IPR008978">
    <property type="entry name" value="HSP20-like_chaperone"/>
</dbReference>
<sequence>MRTLLVTGPGGGGRTTVAAATALAAARDGRRTLLLSADRHDTLPAVLGDGESTGLTVRHVDSGAHFRRELLALQDRAATALDMFGAQRLDEEELTELPGAGELALLRAVRDAAAEPYDLVVVDLPPAPQALALLALPAQLRRYLRRILPPERQAARALRPMLAQLAGVPMPAQWLYETAAHWDEHLAAVQSAVEADTTAVRLVAEPGPAGADAVHTTATGLALHGLRTELLVANRVLPSGSADPWLAVAAAQQDKALAEWRGAYPLRTAAHLGRDPRGADDLAAFALPAPDMAPQPVQWPIEDRLEDEGFLIWRIALPGAVREELDLVRRGDELVVTVGPFRRMVPLPSALRRCSVAGAGLRDGELRIRFTPDPGLWPQGR</sequence>
<comment type="similarity">
    <text evidence="1">Belongs to the arsA ATPase family.</text>
</comment>
<dbReference type="PANTHER" id="PTHR10803:SF3">
    <property type="entry name" value="ATPASE GET3"/>
    <property type="match status" value="1"/>
</dbReference>
<evidence type="ECO:0000259" key="2">
    <source>
        <dbReference type="Pfam" id="PF02374"/>
    </source>
</evidence>
<name>A0ABT6S4Q2_9ACTN</name>
<gene>
    <name evidence="4" type="ORF">QIS96_04385</name>
</gene>
<dbReference type="InterPro" id="IPR016300">
    <property type="entry name" value="ATPase_ArsA/GET3"/>
</dbReference>
<dbReference type="InterPro" id="IPR025723">
    <property type="entry name" value="ArsA/GET3_ATPase-like"/>
</dbReference>
<dbReference type="Gene3D" id="3.40.50.300">
    <property type="entry name" value="P-loop containing nucleotide triphosphate hydrolases"/>
    <property type="match status" value="1"/>
</dbReference>
<dbReference type="InterPro" id="IPR027417">
    <property type="entry name" value="P-loop_NTPase"/>
</dbReference>
<comment type="caution">
    <text evidence="4">The sequence shown here is derived from an EMBL/GenBank/DDBJ whole genome shotgun (WGS) entry which is preliminary data.</text>
</comment>
<protein>
    <submittedName>
        <fullName evidence="4">ArsA-related P-loop ATPase</fullName>
    </submittedName>
</protein>
<dbReference type="PANTHER" id="PTHR10803">
    <property type="entry name" value="ARSENICAL PUMP-DRIVING ATPASE ARSENITE-TRANSLOCATING ATPASE"/>
    <property type="match status" value="1"/>
</dbReference>
<dbReference type="CDD" id="cd06464">
    <property type="entry name" value="ACD_sHsps-like"/>
    <property type="match status" value="1"/>
</dbReference>
<dbReference type="RefSeq" id="WP_282541006.1">
    <property type="nucleotide sequence ID" value="NZ_JASCIQ010000003.1"/>
</dbReference>
<feature type="domain" description="ArsA HSP20-like" evidence="3">
    <location>
        <begin position="312"/>
        <end position="370"/>
    </location>
</feature>
<keyword evidence="5" id="KW-1185">Reference proteome</keyword>
<dbReference type="Pfam" id="PF17886">
    <property type="entry name" value="ArsA_HSP20"/>
    <property type="match status" value="1"/>
</dbReference>